<protein>
    <submittedName>
        <fullName evidence="3">Triadin</fullName>
    </submittedName>
</protein>
<feature type="region of interest" description="Disordered" evidence="1">
    <location>
        <begin position="1"/>
        <end position="392"/>
    </location>
</feature>
<feature type="compositionally biased region" description="Basic residues" evidence="1">
    <location>
        <begin position="335"/>
        <end position="355"/>
    </location>
</feature>
<feature type="compositionally biased region" description="Polar residues" evidence="1">
    <location>
        <begin position="44"/>
        <end position="54"/>
    </location>
</feature>
<feature type="compositionally biased region" description="Basic residues" evidence="1">
    <location>
        <begin position="296"/>
        <end position="305"/>
    </location>
</feature>
<evidence type="ECO:0000259" key="2">
    <source>
        <dbReference type="Pfam" id="PF20994"/>
    </source>
</evidence>
<feature type="compositionally biased region" description="Low complexity" evidence="1">
    <location>
        <begin position="215"/>
        <end position="233"/>
    </location>
</feature>
<dbReference type="EMBL" id="JAIZPD010000013">
    <property type="protein sequence ID" value="KAH0959193.1"/>
    <property type="molecule type" value="Genomic_DNA"/>
</dbReference>
<dbReference type="RefSeq" id="XP_044716706.1">
    <property type="nucleotide sequence ID" value="XM_044868125.1"/>
</dbReference>
<reference evidence="3" key="1">
    <citation type="submission" date="2021-09" db="EMBL/GenBank/DDBJ databases">
        <title>A high-quality genome of the endoparasitic fungus Hirsutella rhossiliensis with a comparison of Hirsutella genomes reveals transposable elements contributing to genome size variation.</title>
        <authorList>
            <person name="Lin R."/>
            <person name="Jiao Y."/>
            <person name="Sun X."/>
            <person name="Ling J."/>
            <person name="Xie B."/>
            <person name="Cheng X."/>
        </authorList>
    </citation>
    <scope>NUCLEOTIDE SEQUENCE</scope>
    <source>
        <strain evidence="3">HR02</strain>
    </source>
</reference>
<gene>
    <name evidence="3" type="ORF">HRG_09654</name>
</gene>
<dbReference type="OrthoDB" id="5377952at2759"/>
<feature type="compositionally biased region" description="Basic and acidic residues" evidence="1">
    <location>
        <begin position="61"/>
        <end position="75"/>
    </location>
</feature>
<keyword evidence="4" id="KW-1185">Reference proteome</keyword>
<feature type="domain" description="Inner kinetochore subunit AME1" evidence="2">
    <location>
        <begin position="435"/>
        <end position="618"/>
    </location>
</feature>
<evidence type="ECO:0000256" key="1">
    <source>
        <dbReference type="SAM" id="MobiDB-lite"/>
    </source>
</evidence>
<name>A0A9P8SDW8_9HYPO</name>
<dbReference type="InterPro" id="IPR048743">
    <property type="entry name" value="AME1"/>
</dbReference>
<sequence>MAAAGRERRAERLNERLRGAQRTNVGDDSFNLNIDGLDQPPAKPSSSPSRTPNVSARKRKRNDEQKHEASQDRRATRSATKAPPDSAGASKESSGPPTARSRQSDRTNGSSSRATRSSSRPGLVPATQTDLGADELEAVAPLPASMQSPERSRLSGAMIEEVEESPAHAPGSGRRRNLQLSASASSTARRLQYAVSTDDAAPPSSSPLVRKARMSDAAASMRSRGSAGAVSRRPMSGEEDELLSDDRPRDATVEEELPDPLPIDEDEPETQGQPEEAEASAEEAEEIDATEAAKALGRKRPRRSIRTSSPELGSGAVGAEQGEPEPEPESEPKTRQKHSKSRSKQKLKPRPKPKPHKDPSPEKKQRKRNPAPSKTVATKRRESGGNDDDDDDAIEITVQRFVNNKKQAGGDGDDDGLDPLQSEIPFANRIGESVVDVLAQVCDEVMAATLAQFRQLADEADSAAKKKECRVKMRAIEAYREELGSRLLQHAIHLNHWHSLRKQVQHAQKEKLALRGEILRLKGEREQVALRMDAVRTKHEADSKESTRRINTSTLMHDIDVAVEQGREAPELSRDAQKQVDLGNLELMLARVADEASSGSSTGGMLRQVTEFNAFLERAALALESR</sequence>
<comment type="caution">
    <text evidence="3">The sequence shown here is derived from an EMBL/GenBank/DDBJ whole genome shotgun (WGS) entry which is preliminary data.</text>
</comment>
<feature type="compositionally biased region" description="Polar residues" evidence="1">
    <location>
        <begin position="21"/>
        <end position="32"/>
    </location>
</feature>
<evidence type="ECO:0000313" key="3">
    <source>
        <dbReference type="EMBL" id="KAH0959193.1"/>
    </source>
</evidence>
<organism evidence="3 4">
    <name type="scientific">Hirsutella rhossiliensis</name>
    <dbReference type="NCBI Taxonomy" id="111463"/>
    <lineage>
        <taxon>Eukaryota</taxon>
        <taxon>Fungi</taxon>
        <taxon>Dikarya</taxon>
        <taxon>Ascomycota</taxon>
        <taxon>Pezizomycotina</taxon>
        <taxon>Sordariomycetes</taxon>
        <taxon>Hypocreomycetidae</taxon>
        <taxon>Hypocreales</taxon>
        <taxon>Ophiocordycipitaceae</taxon>
        <taxon>Hirsutella</taxon>
    </lineage>
</organism>
<dbReference type="AlphaFoldDB" id="A0A9P8SDW8"/>
<evidence type="ECO:0000313" key="4">
    <source>
        <dbReference type="Proteomes" id="UP000824596"/>
    </source>
</evidence>
<feature type="compositionally biased region" description="Basic and acidic residues" evidence="1">
    <location>
        <begin position="1"/>
        <end position="18"/>
    </location>
</feature>
<feature type="compositionally biased region" description="Low complexity" evidence="1">
    <location>
        <begin position="110"/>
        <end position="120"/>
    </location>
</feature>
<proteinExistence type="predicted"/>
<dbReference type="Proteomes" id="UP000824596">
    <property type="component" value="Unassembled WGS sequence"/>
</dbReference>
<feature type="compositionally biased region" description="Acidic residues" evidence="1">
    <location>
        <begin position="253"/>
        <end position="289"/>
    </location>
</feature>
<dbReference type="GeneID" id="68358783"/>
<accession>A0A9P8SDW8</accession>
<dbReference type="Pfam" id="PF20994">
    <property type="entry name" value="CENPU"/>
    <property type="match status" value="1"/>
</dbReference>